<dbReference type="InterPro" id="IPR029787">
    <property type="entry name" value="Nucleotide_cyclase"/>
</dbReference>
<evidence type="ECO:0000313" key="5">
    <source>
        <dbReference type="Proteomes" id="UP000663555"/>
    </source>
</evidence>
<dbReference type="EMBL" id="CP071247">
    <property type="protein sequence ID" value="QSP93902.1"/>
    <property type="molecule type" value="Genomic_DNA"/>
</dbReference>
<dbReference type="PROSITE" id="PS50887">
    <property type="entry name" value="GGDEF"/>
    <property type="match status" value="1"/>
</dbReference>
<dbReference type="PANTHER" id="PTHR46663">
    <property type="entry name" value="DIGUANYLATE CYCLASE DGCT-RELATED"/>
    <property type="match status" value="1"/>
</dbReference>
<keyword evidence="1" id="KW-1133">Transmembrane helix</keyword>
<evidence type="ECO:0000259" key="2">
    <source>
        <dbReference type="PROSITE" id="PS50885"/>
    </source>
</evidence>
<feature type="domain" description="HAMP" evidence="2">
    <location>
        <begin position="174"/>
        <end position="223"/>
    </location>
</feature>
<evidence type="ECO:0000256" key="1">
    <source>
        <dbReference type="SAM" id="Phobius"/>
    </source>
</evidence>
<dbReference type="InterPro" id="IPR003660">
    <property type="entry name" value="HAMP_dom"/>
</dbReference>
<feature type="transmembrane region" description="Helical" evidence="1">
    <location>
        <begin position="149"/>
        <end position="171"/>
    </location>
</feature>
<dbReference type="Proteomes" id="UP000663555">
    <property type="component" value="Chromosome"/>
</dbReference>
<gene>
    <name evidence="4" type="ORF">LPB19_11930</name>
</gene>
<dbReference type="CDD" id="cd01949">
    <property type="entry name" value="GGDEF"/>
    <property type="match status" value="1"/>
</dbReference>
<dbReference type="Gene3D" id="3.30.450.20">
    <property type="entry name" value="PAS domain"/>
    <property type="match status" value="1"/>
</dbReference>
<protein>
    <submittedName>
        <fullName evidence="4">Diguanylate cyclase</fullName>
    </submittedName>
</protein>
<feature type="domain" description="GGDEF" evidence="3">
    <location>
        <begin position="394"/>
        <end position="529"/>
    </location>
</feature>
<sequence>MGVTRSIQFKLVTILILCALLFVLALAPILSYISFTNKQAEASQQQARLVGAVTLSASIAAFVENEQIAEDVINGLLLDDEISQVRLTGAEGFVVESGAPTAAVSPSEAPMEYVLRSPLSGNQEVGALHVWPNNELINARAIHSVTNNIIWLVVLCLVFLLVSILAASKLVGIPLRDLARQLAGATPGSDLQVQVAHSHRKDEIGLLAHRVNSFLKVTREAIETERNLRLQIEKLDRRYRNIFASTHVGIMVLDGNGFLLHGNPVLLDRIVKLDDSQKQRVAQEEFFNLAFKKPDDAWGLVARARKQGETVSADLELNSAAACSSWVHCLVSGTRDEETNEELIEAVLYDVTSRVVEATEAQKLAEEDPLTGLKNRRGCQQFFEQRVGQGRKIRDMAVMLLDLDGFKSVNDSLGHAAGDYLLQLIAERLQSCVRSNTDLVGRFGGDEFVVMVEVGNNTQEAIDRVARQILKEVSSPVCIDGAAPVQVGVSIGIALTSQFKSFDELIDGADKAMYQVKAAGKHSYGFSDASGW</sequence>
<keyword evidence="1" id="KW-0472">Membrane</keyword>
<dbReference type="InterPro" id="IPR052163">
    <property type="entry name" value="DGC-Regulatory_Protein"/>
</dbReference>
<dbReference type="InterPro" id="IPR000160">
    <property type="entry name" value="GGDEF_dom"/>
</dbReference>
<keyword evidence="5" id="KW-1185">Reference proteome</keyword>
<dbReference type="Gene3D" id="3.30.70.270">
    <property type="match status" value="1"/>
</dbReference>
<reference evidence="4 5" key="1">
    <citation type="submission" date="2021-03" db="EMBL/GenBank/DDBJ databases">
        <title>Genome sequencing of Marinobacter sp. LPB0319.</title>
        <authorList>
            <person name="Kim J."/>
        </authorList>
    </citation>
    <scope>NUCLEOTIDE SEQUENCE [LARGE SCALE GENOMIC DNA]</scope>
    <source>
        <strain evidence="4 5">LPB0319</strain>
    </source>
</reference>
<keyword evidence="1" id="KW-0812">Transmembrane</keyword>
<accession>A0ABX7MQW6</accession>
<dbReference type="SUPFAM" id="SSF55073">
    <property type="entry name" value="Nucleotide cyclase"/>
    <property type="match status" value="1"/>
</dbReference>
<dbReference type="PROSITE" id="PS50885">
    <property type="entry name" value="HAMP"/>
    <property type="match status" value="1"/>
</dbReference>
<dbReference type="NCBIfam" id="TIGR00254">
    <property type="entry name" value="GGDEF"/>
    <property type="match status" value="1"/>
</dbReference>
<name>A0ABX7MQW6_9GAMM</name>
<organism evidence="4 5">
    <name type="scientific">Marinobacter salinisoli</name>
    <dbReference type="NCBI Taxonomy" id="2769486"/>
    <lineage>
        <taxon>Bacteria</taxon>
        <taxon>Pseudomonadati</taxon>
        <taxon>Pseudomonadota</taxon>
        <taxon>Gammaproteobacteria</taxon>
        <taxon>Pseudomonadales</taxon>
        <taxon>Marinobacteraceae</taxon>
        <taxon>Marinobacter</taxon>
    </lineage>
</organism>
<dbReference type="Gene3D" id="6.10.340.10">
    <property type="match status" value="1"/>
</dbReference>
<evidence type="ECO:0000313" key="4">
    <source>
        <dbReference type="EMBL" id="QSP93902.1"/>
    </source>
</evidence>
<dbReference type="SMART" id="SM00267">
    <property type="entry name" value="GGDEF"/>
    <property type="match status" value="1"/>
</dbReference>
<proteinExistence type="predicted"/>
<dbReference type="PANTHER" id="PTHR46663:SF2">
    <property type="entry name" value="GGDEF DOMAIN-CONTAINING PROTEIN"/>
    <property type="match status" value="1"/>
</dbReference>
<evidence type="ECO:0000259" key="3">
    <source>
        <dbReference type="PROSITE" id="PS50887"/>
    </source>
</evidence>
<dbReference type="Pfam" id="PF00990">
    <property type="entry name" value="GGDEF"/>
    <property type="match status" value="1"/>
</dbReference>
<dbReference type="RefSeq" id="WP_206643124.1">
    <property type="nucleotide sequence ID" value="NZ_CP071247.1"/>
</dbReference>
<dbReference type="InterPro" id="IPR043128">
    <property type="entry name" value="Rev_trsase/Diguanyl_cyclase"/>
</dbReference>